<evidence type="ECO:0000313" key="5">
    <source>
        <dbReference type="Proteomes" id="UP000026249"/>
    </source>
</evidence>
<evidence type="ECO:0000313" key="4">
    <source>
        <dbReference type="EMBL" id="KAJ55185.1"/>
    </source>
</evidence>
<organism evidence="4 5">
    <name type="scientific">Actibacterium mucosum KCTC 23349</name>
    <dbReference type="NCBI Taxonomy" id="1454373"/>
    <lineage>
        <taxon>Bacteria</taxon>
        <taxon>Pseudomonadati</taxon>
        <taxon>Pseudomonadota</taxon>
        <taxon>Alphaproteobacteria</taxon>
        <taxon>Rhodobacterales</taxon>
        <taxon>Roseobacteraceae</taxon>
        <taxon>Actibacterium</taxon>
    </lineage>
</organism>
<sequence length="273" mass="29813">MSVKVKEWHLSLPCWHGPEMRVVMVADLHACWPWMSVARVRRIVEQAQGLGGDLIALMGDYPGHVFPATRVSADAVADALGALHAPLGVYAVFGNHDWRDDPVAQAENQAETFWHRLLAVQGLKVLENAAVEITHKNQDFTLAGLGSQRSHYRKKIPVFGRNYGHGIDDLGKALKGTSRDQFTLLLAHEPDVFATLPDGVDLTLSGHTHGGQIRLRNRAYVVPSAFGERYAYGHVHENGRDLVVSGGLGCSGIPVRIAMPPELTVVTIRSGDV</sequence>
<dbReference type="GO" id="GO:0046872">
    <property type="term" value="F:metal ion binding"/>
    <property type="evidence" value="ECO:0007669"/>
    <property type="project" value="UniProtKB-KW"/>
</dbReference>
<evidence type="ECO:0000256" key="1">
    <source>
        <dbReference type="ARBA" id="ARBA00022723"/>
    </source>
</evidence>
<proteinExistence type="predicted"/>
<keyword evidence="5" id="KW-1185">Reference proteome</keyword>
<dbReference type="GO" id="GO:0009245">
    <property type="term" value="P:lipid A biosynthetic process"/>
    <property type="evidence" value="ECO:0007669"/>
    <property type="project" value="TreeGrafter"/>
</dbReference>
<dbReference type="InterPro" id="IPR004843">
    <property type="entry name" value="Calcineurin-like_PHP"/>
</dbReference>
<comment type="caution">
    <text evidence="4">The sequence shown here is derived from an EMBL/GenBank/DDBJ whole genome shotgun (WGS) entry which is preliminary data.</text>
</comment>
<dbReference type="STRING" id="1454373.ACMU_15630"/>
<keyword evidence="2" id="KW-0378">Hydrolase</keyword>
<keyword evidence="1" id="KW-0479">Metal-binding</keyword>
<dbReference type="OrthoDB" id="9780884at2"/>
<dbReference type="RefSeq" id="WP_051588339.1">
    <property type="nucleotide sequence ID" value="NZ_JFKE01000005.1"/>
</dbReference>
<evidence type="ECO:0000259" key="3">
    <source>
        <dbReference type="Pfam" id="PF00149"/>
    </source>
</evidence>
<dbReference type="GO" id="GO:0008758">
    <property type="term" value="F:UDP-2,3-diacylglucosamine hydrolase activity"/>
    <property type="evidence" value="ECO:0007669"/>
    <property type="project" value="TreeGrafter"/>
</dbReference>
<dbReference type="PANTHER" id="PTHR31302:SF31">
    <property type="entry name" value="PHOSPHODIESTERASE YAEI"/>
    <property type="match status" value="1"/>
</dbReference>
<reference evidence="4 5" key="1">
    <citation type="submission" date="2014-03" db="EMBL/GenBank/DDBJ databases">
        <title>Draft Genome Sequence of Actibacterium mucosum KCTC 23349, a Marine Alphaproteobacterium with Complex Ionic Requirements Isolated from Mediterranean Seawater at Malvarrosa Beach, Valencia, Spain.</title>
        <authorList>
            <person name="Arahal D.R."/>
            <person name="Shao Z."/>
            <person name="Lai Q."/>
            <person name="Pujalte M.J."/>
        </authorList>
    </citation>
    <scope>NUCLEOTIDE SEQUENCE [LARGE SCALE GENOMIC DNA]</scope>
    <source>
        <strain evidence="4 5">KCTC 23349</strain>
    </source>
</reference>
<dbReference type="Proteomes" id="UP000026249">
    <property type="component" value="Unassembled WGS sequence"/>
</dbReference>
<gene>
    <name evidence="4" type="ORF">ACMU_15630</name>
</gene>
<dbReference type="GO" id="GO:0016020">
    <property type="term" value="C:membrane"/>
    <property type="evidence" value="ECO:0007669"/>
    <property type="project" value="GOC"/>
</dbReference>
<dbReference type="Gene3D" id="3.60.21.10">
    <property type="match status" value="1"/>
</dbReference>
<evidence type="ECO:0000256" key="2">
    <source>
        <dbReference type="ARBA" id="ARBA00022801"/>
    </source>
</evidence>
<protein>
    <recommendedName>
        <fullName evidence="3">Calcineurin-like phosphoesterase domain-containing protein</fullName>
    </recommendedName>
</protein>
<dbReference type="EMBL" id="JFKE01000005">
    <property type="protein sequence ID" value="KAJ55185.1"/>
    <property type="molecule type" value="Genomic_DNA"/>
</dbReference>
<dbReference type="CDD" id="cd07385">
    <property type="entry name" value="MPP_YkuE_C"/>
    <property type="match status" value="1"/>
</dbReference>
<name>A0A037ZFC8_9RHOB</name>
<dbReference type="SUPFAM" id="SSF56300">
    <property type="entry name" value="Metallo-dependent phosphatases"/>
    <property type="match status" value="1"/>
</dbReference>
<dbReference type="InterPro" id="IPR051158">
    <property type="entry name" value="Metallophosphoesterase_sf"/>
</dbReference>
<dbReference type="Pfam" id="PF00149">
    <property type="entry name" value="Metallophos"/>
    <property type="match status" value="1"/>
</dbReference>
<dbReference type="PANTHER" id="PTHR31302">
    <property type="entry name" value="TRANSMEMBRANE PROTEIN WITH METALLOPHOSPHOESTERASE DOMAIN-RELATED"/>
    <property type="match status" value="1"/>
</dbReference>
<accession>A0A037ZFC8</accession>
<feature type="domain" description="Calcineurin-like phosphoesterase" evidence="3">
    <location>
        <begin position="20"/>
        <end position="210"/>
    </location>
</feature>
<dbReference type="InterPro" id="IPR029052">
    <property type="entry name" value="Metallo-depent_PP-like"/>
</dbReference>
<dbReference type="AlphaFoldDB" id="A0A037ZFC8"/>